<organism evidence="1 2">
    <name type="scientific">Pyrus ussuriensis x Pyrus communis</name>
    <dbReference type="NCBI Taxonomy" id="2448454"/>
    <lineage>
        <taxon>Eukaryota</taxon>
        <taxon>Viridiplantae</taxon>
        <taxon>Streptophyta</taxon>
        <taxon>Embryophyta</taxon>
        <taxon>Tracheophyta</taxon>
        <taxon>Spermatophyta</taxon>
        <taxon>Magnoliopsida</taxon>
        <taxon>eudicotyledons</taxon>
        <taxon>Gunneridae</taxon>
        <taxon>Pentapetalae</taxon>
        <taxon>rosids</taxon>
        <taxon>fabids</taxon>
        <taxon>Rosales</taxon>
        <taxon>Rosaceae</taxon>
        <taxon>Amygdaloideae</taxon>
        <taxon>Maleae</taxon>
        <taxon>Pyrus</taxon>
    </lineage>
</organism>
<proteinExistence type="predicted"/>
<comment type="caution">
    <text evidence="1">The sequence shown here is derived from an EMBL/GenBank/DDBJ whole genome shotgun (WGS) entry which is preliminary data.</text>
</comment>
<gene>
    <name evidence="1" type="ORF">D8674_034433</name>
</gene>
<sequence length="111" mass="11856">MEGGHIAKHNLMGVSKASRVPASVPAIFGGATLNGRHGTPVLGFPFSHHIKASKRLAGPTATLTWRSRIGALLLLYPPSTISSLHKFKPAVTGHKSCRYRRSKGCFGIDVL</sequence>
<protein>
    <submittedName>
        <fullName evidence="1">Uncharacterized protein</fullName>
    </submittedName>
</protein>
<dbReference type="EMBL" id="SMOL01000148">
    <property type="protein sequence ID" value="KAB2629638.1"/>
    <property type="molecule type" value="Genomic_DNA"/>
</dbReference>
<reference evidence="2" key="2">
    <citation type="submission" date="2019-10" db="EMBL/GenBank/DDBJ databases">
        <title>A de novo genome assembly of a pear dwarfing rootstock.</title>
        <authorList>
            <person name="Wang F."/>
            <person name="Wang J."/>
            <person name="Li S."/>
            <person name="Zhang Y."/>
            <person name="Fang M."/>
            <person name="Ma L."/>
            <person name="Zhao Y."/>
            <person name="Jiang S."/>
        </authorList>
    </citation>
    <scope>NUCLEOTIDE SEQUENCE [LARGE SCALE GENOMIC DNA]</scope>
</reference>
<dbReference type="AlphaFoldDB" id="A0A5N5HPX9"/>
<name>A0A5N5HPX9_9ROSA</name>
<evidence type="ECO:0000313" key="2">
    <source>
        <dbReference type="Proteomes" id="UP000327157"/>
    </source>
</evidence>
<evidence type="ECO:0000313" key="1">
    <source>
        <dbReference type="EMBL" id="KAB2629638.1"/>
    </source>
</evidence>
<accession>A0A5N5HPX9</accession>
<dbReference type="Proteomes" id="UP000327157">
    <property type="component" value="Chromosome 8"/>
</dbReference>
<keyword evidence="2" id="KW-1185">Reference proteome</keyword>
<reference evidence="1 2" key="3">
    <citation type="submission" date="2019-11" db="EMBL/GenBank/DDBJ databases">
        <title>A de novo genome assembly of a pear dwarfing rootstock.</title>
        <authorList>
            <person name="Wang F."/>
            <person name="Wang J."/>
            <person name="Li S."/>
            <person name="Zhang Y."/>
            <person name="Fang M."/>
            <person name="Ma L."/>
            <person name="Zhao Y."/>
            <person name="Jiang S."/>
        </authorList>
    </citation>
    <scope>NUCLEOTIDE SEQUENCE [LARGE SCALE GENOMIC DNA]</scope>
    <source>
        <strain evidence="1">S2</strain>
        <tissue evidence="1">Leaf</tissue>
    </source>
</reference>
<reference evidence="1 2" key="1">
    <citation type="submission" date="2019-09" db="EMBL/GenBank/DDBJ databases">
        <authorList>
            <person name="Ou C."/>
        </authorList>
    </citation>
    <scope>NUCLEOTIDE SEQUENCE [LARGE SCALE GENOMIC DNA]</scope>
    <source>
        <strain evidence="1">S2</strain>
        <tissue evidence="1">Leaf</tissue>
    </source>
</reference>